<accession>A0A5C3LV80</accession>
<feature type="transmembrane region" description="Helical" evidence="6">
    <location>
        <begin position="165"/>
        <end position="186"/>
    </location>
</feature>
<dbReference type="PROSITE" id="PS00218">
    <property type="entry name" value="AMINO_ACID_PERMEASE_1"/>
    <property type="match status" value="1"/>
</dbReference>
<feature type="transmembrane region" description="Helical" evidence="6">
    <location>
        <begin position="236"/>
        <end position="257"/>
    </location>
</feature>
<feature type="transmembrane region" description="Helical" evidence="6">
    <location>
        <begin position="193"/>
        <end position="212"/>
    </location>
</feature>
<dbReference type="GO" id="GO:0006865">
    <property type="term" value="P:amino acid transport"/>
    <property type="evidence" value="ECO:0007669"/>
    <property type="project" value="InterPro"/>
</dbReference>
<feature type="transmembrane region" description="Helical" evidence="6">
    <location>
        <begin position="403"/>
        <end position="425"/>
    </location>
</feature>
<dbReference type="STRING" id="68775.A0A5C3LV80"/>
<evidence type="ECO:0000256" key="1">
    <source>
        <dbReference type="ARBA" id="ARBA00004141"/>
    </source>
</evidence>
<keyword evidence="2" id="KW-0813">Transport</keyword>
<reference evidence="7 8" key="1">
    <citation type="journal article" date="2019" name="Nat. Ecol. Evol.">
        <title>Megaphylogeny resolves global patterns of mushroom evolution.</title>
        <authorList>
            <person name="Varga T."/>
            <person name="Krizsan K."/>
            <person name="Foldi C."/>
            <person name="Dima B."/>
            <person name="Sanchez-Garcia M."/>
            <person name="Sanchez-Ramirez S."/>
            <person name="Szollosi G.J."/>
            <person name="Szarkandi J.G."/>
            <person name="Papp V."/>
            <person name="Albert L."/>
            <person name="Andreopoulos W."/>
            <person name="Angelini C."/>
            <person name="Antonin V."/>
            <person name="Barry K.W."/>
            <person name="Bougher N.L."/>
            <person name="Buchanan P."/>
            <person name="Buyck B."/>
            <person name="Bense V."/>
            <person name="Catcheside P."/>
            <person name="Chovatia M."/>
            <person name="Cooper J."/>
            <person name="Damon W."/>
            <person name="Desjardin D."/>
            <person name="Finy P."/>
            <person name="Geml J."/>
            <person name="Haridas S."/>
            <person name="Hughes K."/>
            <person name="Justo A."/>
            <person name="Karasinski D."/>
            <person name="Kautmanova I."/>
            <person name="Kiss B."/>
            <person name="Kocsube S."/>
            <person name="Kotiranta H."/>
            <person name="LaButti K.M."/>
            <person name="Lechner B.E."/>
            <person name="Liimatainen K."/>
            <person name="Lipzen A."/>
            <person name="Lukacs Z."/>
            <person name="Mihaltcheva S."/>
            <person name="Morgado L.N."/>
            <person name="Niskanen T."/>
            <person name="Noordeloos M.E."/>
            <person name="Ohm R.A."/>
            <person name="Ortiz-Santana B."/>
            <person name="Ovrebo C."/>
            <person name="Racz N."/>
            <person name="Riley R."/>
            <person name="Savchenko A."/>
            <person name="Shiryaev A."/>
            <person name="Soop K."/>
            <person name="Spirin V."/>
            <person name="Szebenyi C."/>
            <person name="Tomsovsky M."/>
            <person name="Tulloss R.E."/>
            <person name="Uehling J."/>
            <person name="Grigoriev I.V."/>
            <person name="Vagvolgyi C."/>
            <person name="Papp T."/>
            <person name="Martin F.M."/>
            <person name="Miettinen O."/>
            <person name="Hibbett D.S."/>
            <person name="Nagy L.G."/>
        </authorList>
    </citation>
    <scope>NUCLEOTIDE SEQUENCE [LARGE SCALE GENOMIC DNA]</scope>
    <source>
        <strain evidence="7 8">CBS 166.37</strain>
    </source>
</reference>
<feature type="transmembrane region" description="Helical" evidence="6">
    <location>
        <begin position="41"/>
        <end position="63"/>
    </location>
</feature>
<keyword evidence="3 6" id="KW-0812">Transmembrane</keyword>
<dbReference type="Gene3D" id="1.20.1740.10">
    <property type="entry name" value="Amino acid/polyamine transporter I"/>
    <property type="match status" value="1"/>
</dbReference>
<feature type="transmembrane region" description="Helical" evidence="6">
    <location>
        <begin position="437"/>
        <end position="461"/>
    </location>
</feature>
<feature type="transmembrane region" description="Helical" evidence="6">
    <location>
        <begin position="473"/>
        <end position="492"/>
    </location>
</feature>
<dbReference type="PIRSF" id="PIRSF006060">
    <property type="entry name" value="AA_transporter"/>
    <property type="match status" value="1"/>
</dbReference>
<dbReference type="InterPro" id="IPR004840">
    <property type="entry name" value="Amino_acid_permease_CS"/>
</dbReference>
<dbReference type="PANTHER" id="PTHR45649">
    <property type="entry name" value="AMINO-ACID PERMEASE BAT1"/>
    <property type="match status" value="1"/>
</dbReference>
<feature type="transmembrane region" description="Helical" evidence="6">
    <location>
        <begin position="269"/>
        <end position="288"/>
    </location>
</feature>
<evidence type="ECO:0000256" key="2">
    <source>
        <dbReference type="ARBA" id="ARBA00022448"/>
    </source>
</evidence>
<evidence type="ECO:0000313" key="8">
    <source>
        <dbReference type="Proteomes" id="UP000308652"/>
    </source>
</evidence>
<comment type="subcellular location">
    <subcellularLocation>
        <location evidence="1">Membrane</location>
        <topology evidence="1">Multi-pass membrane protein</topology>
    </subcellularLocation>
</comment>
<gene>
    <name evidence="7" type="ORF">BDQ12DRAFT_753504</name>
</gene>
<feature type="transmembrane region" description="Helical" evidence="6">
    <location>
        <begin position="379"/>
        <end position="397"/>
    </location>
</feature>
<evidence type="ECO:0000313" key="7">
    <source>
        <dbReference type="EMBL" id="TFK37004.1"/>
    </source>
</evidence>
<feature type="transmembrane region" description="Helical" evidence="6">
    <location>
        <begin position="326"/>
        <end position="346"/>
    </location>
</feature>
<evidence type="ECO:0000256" key="3">
    <source>
        <dbReference type="ARBA" id="ARBA00022692"/>
    </source>
</evidence>
<dbReference type="AlphaFoldDB" id="A0A5C3LV80"/>
<proteinExistence type="predicted"/>
<dbReference type="Proteomes" id="UP000308652">
    <property type="component" value="Unassembled WGS sequence"/>
</dbReference>
<dbReference type="OrthoDB" id="4476201at2759"/>
<dbReference type="GO" id="GO:0016020">
    <property type="term" value="C:membrane"/>
    <property type="evidence" value="ECO:0007669"/>
    <property type="project" value="UniProtKB-SubCell"/>
</dbReference>
<protein>
    <submittedName>
        <fullName evidence="7">Amino acid transporter</fullName>
    </submittedName>
</protein>
<evidence type="ECO:0000256" key="6">
    <source>
        <dbReference type="SAM" id="Phobius"/>
    </source>
</evidence>
<dbReference type="PANTHER" id="PTHR45649:SF6">
    <property type="entry name" value="GABA-SPECIFIC PERMEASE"/>
    <property type="match status" value="1"/>
</dbReference>
<keyword evidence="8" id="KW-1185">Reference proteome</keyword>
<dbReference type="GO" id="GO:0022857">
    <property type="term" value="F:transmembrane transporter activity"/>
    <property type="evidence" value="ECO:0007669"/>
    <property type="project" value="InterPro"/>
</dbReference>
<dbReference type="InterPro" id="IPR002293">
    <property type="entry name" value="AA/rel_permease1"/>
</dbReference>
<name>A0A5C3LV80_9AGAR</name>
<evidence type="ECO:0000256" key="4">
    <source>
        <dbReference type="ARBA" id="ARBA00022989"/>
    </source>
</evidence>
<dbReference type="Pfam" id="PF13520">
    <property type="entry name" value="AA_permease_2"/>
    <property type="match status" value="1"/>
</dbReference>
<feature type="transmembrane region" description="Helical" evidence="6">
    <location>
        <begin position="70"/>
        <end position="90"/>
    </location>
</feature>
<organism evidence="7 8">
    <name type="scientific">Crucibulum laeve</name>
    <dbReference type="NCBI Taxonomy" id="68775"/>
    <lineage>
        <taxon>Eukaryota</taxon>
        <taxon>Fungi</taxon>
        <taxon>Dikarya</taxon>
        <taxon>Basidiomycota</taxon>
        <taxon>Agaricomycotina</taxon>
        <taxon>Agaricomycetes</taxon>
        <taxon>Agaricomycetidae</taxon>
        <taxon>Agaricales</taxon>
        <taxon>Agaricineae</taxon>
        <taxon>Nidulariaceae</taxon>
        <taxon>Crucibulum</taxon>
    </lineage>
</organism>
<keyword evidence="4 6" id="KW-1133">Transmembrane helix</keyword>
<keyword evidence="5 6" id="KW-0472">Membrane</keyword>
<sequence>MLEESSTTPPSIDSLPDKDAALLARLGYKQEFRRNFTPLEVFGIGFSIIGLVPSLASVLIFSIPYGGASAMVWGWMTCGIFLTIIALAMAELGSAAPTSGGLYYWTFMFSSPKWRCLLAWTVGYSNTVGNIASVASVDWGCAVQIMAAASIGSGLEFQATVAQTFGVYVALLSCHAVICSLNPAIVARLQTPFIIINILLCLAILIGVPASTPKEFINNAKYAFGNFTNLSGWNNGYAFVLSFLSPLWAIGAFDSTVHISEEATNANVAIPYAIILATTSSAILGWGLNVALAFCMGTDLESIIDNSIEQPMATILFNSFGQRGTLALWAFVVVVQFTMGTSMLTTCSRQIFAFSRDGALPFSRWLYDVSPRTHAPINCVWFAAFLSLLLGLLAFAGPAAIGAVFSLVVAAQYVAYSIPISARFLGGKKIKPGPFSLGLFSLPVAVIAVIWMVFIIIVFFFPASPAPGAANMNYTIVVLGGVLILAVAYFYFPKYGGRHWFKGPISTIGDMPIEEENGSDDDKTEKHGH</sequence>
<dbReference type="EMBL" id="ML213610">
    <property type="protein sequence ID" value="TFK37004.1"/>
    <property type="molecule type" value="Genomic_DNA"/>
</dbReference>
<evidence type="ECO:0000256" key="5">
    <source>
        <dbReference type="ARBA" id="ARBA00023136"/>
    </source>
</evidence>